<dbReference type="Gene3D" id="3.30.40.10">
    <property type="entry name" value="Zinc/RING finger domain, C3HC4 (zinc finger)"/>
    <property type="match status" value="1"/>
</dbReference>
<dbReference type="PROSITE" id="PS01360">
    <property type="entry name" value="ZF_MYND_1"/>
    <property type="match status" value="1"/>
</dbReference>
<evidence type="ECO:0000256" key="4">
    <source>
        <dbReference type="ARBA" id="ARBA00038101"/>
    </source>
</evidence>
<evidence type="ECO:0000259" key="7">
    <source>
        <dbReference type="PROSITE" id="PS50865"/>
    </source>
</evidence>
<keyword evidence="3" id="KW-0862">Zinc</keyword>
<evidence type="ECO:0000256" key="5">
    <source>
        <dbReference type="PROSITE-ProRule" id="PRU00134"/>
    </source>
</evidence>
<dbReference type="PROSITE" id="PS50865">
    <property type="entry name" value="ZF_MYND_2"/>
    <property type="match status" value="1"/>
</dbReference>
<evidence type="ECO:0000256" key="2">
    <source>
        <dbReference type="ARBA" id="ARBA00022771"/>
    </source>
</evidence>
<dbReference type="InterPro" id="IPR013083">
    <property type="entry name" value="Znf_RING/FYVE/PHD"/>
</dbReference>
<keyword evidence="9" id="KW-1185">Reference proteome</keyword>
<dbReference type="Proteomes" id="UP001363151">
    <property type="component" value="Unassembled WGS sequence"/>
</dbReference>
<evidence type="ECO:0000313" key="9">
    <source>
        <dbReference type="Proteomes" id="UP001363151"/>
    </source>
</evidence>
<dbReference type="InterPro" id="IPR001841">
    <property type="entry name" value="Znf_RING"/>
</dbReference>
<evidence type="ECO:0000259" key="6">
    <source>
        <dbReference type="PROSITE" id="PS50089"/>
    </source>
</evidence>
<dbReference type="SMART" id="SM00671">
    <property type="entry name" value="SEL1"/>
    <property type="match status" value="2"/>
</dbReference>
<keyword evidence="1" id="KW-0479">Metal-binding</keyword>
<dbReference type="Pfam" id="PF01753">
    <property type="entry name" value="zf-MYND"/>
    <property type="match status" value="1"/>
</dbReference>
<comment type="caution">
    <text evidence="8">The sequence shown here is derived from an EMBL/GenBank/DDBJ whole genome shotgun (WGS) entry which is preliminary data.</text>
</comment>
<gene>
    <name evidence="8" type="primary">TTLL9</name>
    <name evidence="8" type="ORF">SO694_0033200</name>
</gene>
<dbReference type="Pfam" id="PF08238">
    <property type="entry name" value="Sel1"/>
    <property type="match status" value="2"/>
</dbReference>
<dbReference type="InterPro" id="IPR011990">
    <property type="entry name" value="TPR-like_helical_dom_sf"/>
</dbReference>
<comment type="similarity">
    <text evidence="4">Belongs to the sel-1 family.</text>
</comment>
<accession>A0ABR1FSU3</accession>
<dbReference type="SUPFAM" id="SSF57850">
    <property type="entry name" value="RING/U-box"/>
    <property type="match status" value="1"/>
</dbReference>
<dbReference type="PANTHER" id="PTHR11102:SF160">
    <property type="entry name" value="ERAD-ASSOCIATED E3 UBIQUITIN-PROTEIN LIGASE COMPONENT HRD3"/>
    <property type="match status" value="1"/>
</dbReference>
<evidence type="ECO:0000313" key="8">
    <source>
        <dbReference type="EMBL" id="KAK7237687.1"/>
    </source>
</evidence>
<sequence>MSSDLEKATKKLFKSVDKPCTVCGVDSAKLLCVCSIARYCSKVCQTVDWKERGHKKVCSKIKAAREAEAKKRAEAPTPPPSPPRDVFYGPAPRSFADDVRARIAAEHEAARARRERNPEPEALDAWVDDTRCPVCLEDWNVNFKATFFSCCYKRVCSACTRKVHAKSGKCALCRAPACLDDAEQVARLRRGVGQQNAMAMAQLAQAFACGHIGLKKSKKKALALLKRGTELGSGIAAIQLARIAGNQADFVAYHILAAQRGNAEAQFHTAAMYIHGRLVPKDEDEAFKWMKLAAEQGHLGANFQLGEMLNDNRGCTGRFEASEAGAIERYMEATRYIEAAGAILKTYEGVDKRDIVGEAT</sequence>
<name>A0ABR1FSU3_AURAN</name>
<dbReference type="InterPro" id="IPR002893">
    <property type="entry name" value="Znf_MYND"/>
</dbReference>
<dbReference type="SUPFAM" id="SSF81901">
    <property type="entry name" value="HCP-like"/>
    <property type="match status" value="1"/>
</dbReference>
<proteinExistence type="inferred from homology"/>
<reference evidence="8 9" key="1">
    <citation type="submission" date="2024-03" db="EMBL/GenBank/DDBJ databases">
        <title>Aureococcus anophagefferens CCMP1851 and Kratosvirus quantuckense: Draft genome of a second virus-susceptible host strain in the model system.</title>
        <authorList>
            <person name="Chase E."/>
            <person name="Truchon A.R."/>
            <person name="Schepens W."/>
            <person name="Wilhelm S.W."/>
        </authorList>
    </citation>
    <scope>NUCLEOTIDE SEQUENCE [LARGE SCALE GENOMIC DNA]</scope>
    <source>
        <strain evidence="8 9">CCMP1851</strain>
    </source>
</reference>
<keyword evidence="2 5" id="KW-0863">Zinc-finger</keyword>
<feature type="domain" description="MYND-type" evidence="7">
    <location>
        <begin position="20"/>
        <end position="58"/>
    </location>
</feature>
<evidence type="ECO:0000256" key="3">
    <source>
        <dbReference type="ARBA" id="ARBA00022833"/>
    </source>
</evidence>
<dbReference type="SUPFAM" id="SSF144232">
    <property type="entry name" value="HIT/MYND zinc finger-like"/>
    <property type="match status" value="1"/>
</dbReference>
<evidence type="ECO:0000256" key="1">
    <source>
        <dbReference type="ARBA" id="ARBA00022723"/>
    </source>
</evidence>
<dbReference type="PANTHER" id="PTHR11102">
    <property type="entry name" value="SEL-1-LIKE PROTEIN"/>
    <property type="match status" value="1"/>
</dbReference>
<dbReference type="InterPro" id="IPR006597">
    <property type="entry name" value="Sel1-like"/>
</dbReference>
<dbReference type="EMBL" id="JBBJCI010000243">
    <property type="protein sequence ID" value="KAK7237687.1"/>
    <property type="molecule type" value="Genomic_DNA"/>
</dbReference>
<dbReference type="Gene3D" id="1.25.40.10">
    <property type="entry name" value="Tetratricopeptide repeat domain"/>
    <property type="match status" value="1"/>
</dbReference>
<dbReference type="Gene3D" id="6.10.140.2220">
    <property type="match status" value="1"/>
</dbReference>
<dbReference type="InterPro" id="IPR050767">
    <property type="entry name" value="Sel1_AlgK"/>
</dbReference>
<dbReference type="PROSITE" id="PS50089">
    <property type="entry name" value="ZF_RING_2"/>
    <property type="match status" value="1"/>
</dbReference>
<organism evidence="8 9">
    <name type="scientific">Aureococcus anophagefferens</name>
    <name type="common">Harmful bloom alga</name>
    <dbReference type="NCBI Taxonomy" id="44056"/>
    <lineage>
        <taxon>Eukaryota</taxon>
        <taxon>Sar</taxon>
        <taxon>Stramenopiles</taxon>
        <taxon>Ochrophyta</taxon>
        <taxon>Pelagophyceae</taxon>
        <taxon>Pelagomonadales</taxon>
        <taxon>Pelagomonadaceae</taxon>
        <taxon>Aureococcus</taxon>
    </lineage>
</organism>
<feature type="domain" description="RING-type" evidence="6">
    <location>
        <begin position="132"/>
        <end position="174"/>
    </location>
</feature>
<protein>
    <submittedName>
        <fullName evidence="8">Tubulin tyrosine ligase-like protein</fullName>
    </submittedName>
</protein>